<comment type="caution">
    <text evidence="1">The sequence shown here is derived from an EMBL/GenBank/DDBJ whole genome shotgun (WGS) entry which is preliminary data.</text>
</comment>
<dbReference type="EMBL" id="JAAIJR010000093">
    <property type="protein sequence ID" value="NEX22312.1"/>
    <property type="molecule type" value="Genomic_DNA"/>
</dbReference>
<sequence>MAELIVNAKRRNTVPEKLSSIVKKMATSVLRKKDASPKAIAIALEMTHVAWNFADEDYMEEPGYIHGVREIEESMSSLKDEFIEDDAEKLIEKLIKHKRDKYPKDRRTIFLCEYKDGNIKVNSL</sequence>
<reference evidence="1 2" key="2">
    <citation type="submission" date="2020-02" db="EMBL/GenBank/DDBJ databases">
        <title>Genome sequences of Thiorhodococcus mannitoliphagus and Thiorhodococcus minor, purple sulfur photosynthetic bacteria in the gammaproteobacterial family, Chromatiaceae.</title>
        <authorList>
            <person name="Aviles F.A."/>
            <person name="Meyer T.E."/>
            <person name="Kyndt J.A."/>
        </authorList>
    </citation>
    <scope>NUCLEOTIDE SEQUENCE [LARGE SCALE GENOMIC DNA]</scope>
    <source>
        <strain evidence="1 2">DSM 18266</strain>
    </source>
</reference>
<dbReference type="Proteomes" id="UP000471640">
    <property type="component" value="Unassembled WGS sequence"/>
</dbReference>
<proteinExistence type="predicted"/>
<protein>
    <submittedName>
        <fullName evidence="1">Uncharacterized protein</fullName>
    </submittedName>
</protein>
<name>A0A6P1E1E6_9GAMM</name>
<evidence type="ECO:0000313" key="2">
    <source>
        <dbReference type="Proteomes" id="UP000471640"/>
    </source>
</evidence>
<reference evidence="2" key="1">
    <citation type="journal article" date="2020" name="Microbiol. Resour. Announc.">
        <title>Draft Genome Sequences of Thiorhodococcus mannitoliphagus and Thiorhodococcus minor, Purple Sulfur Photosynthetic Bacteria in the Gammaproteobacterial Family Chromatiaceae.</title>
        <authorList>
            <person name="Aviles F.A."/>
            <person name="Meyer T.E."/>
            <person name="Kyndt J.A."/>
        </authorList>
    </citation>
    <scope>NUCLEOTIDE SEQUENCE [LARGE SCALE GENOMIC DNA]</scope>
    <source>
        <strain evidence="2">DSM 18266</strain>
    </source>
</reference>
<evidence type="ECO:0000313" key="1">
    <source>
        <dbReference type="EMBL" id="NEX22312.1"/>
    </source>
</evidence>
<keyword evidence="2" id="KW-1185">Reference proteome</keyword>
<dbReference type="RefSeq" id="WP_164655408.1">
    <property type="nucleotide sequence ID" value="NZ_JAAIJR010000093.1"/>
</dbReference>
<dbReference type="AlphaFoldDB" id="A0A6P1E1E6"/>
<accession>A0A6P1E1E6</accession>
<organism evidence="1 2">
    <name type="scientific">Thiorhodococcus mannitoliphagus</name>
    <dbReference type="NCBI Taxonomy" id="329406"/>
    <lineage>
        <taxon>Bacteria</taxon>
        <taxon>Pseudomonadati</taxon>
        <taxon>Pseudomonadota</taxon>
        <taxon>Gammaproteobacteria</taxon>
        <taxon>Chromatiales</taxon>
        <taxon>Chromatiaceae</taxon>
        <taxon>Thiorhodococcus</taxon>
    </lineage>
</organism>
<gene>
    <name evidence="1" type="ORF">G3480_18720</name>
</gene>